<reference evidence="3" key="1">
    <citation type="journal article" date="2021" name="New Phytol.">
        <title>Evolutionary innovations through gain and loss of genes in the ectomycorrhizal Boletales.</title>
        <authorList>
            <person name="Wu G."/>
            <person name="Miyauchi S."/>
            <person name="Morin E."/>
            <person name="Kuo A."/>
            <person name="Drula E."/>
            <person name="Varga T."/>
            <person name="Kohler A."/>
            <person name="Feng B."/>
            <person name="Cao Y."/>
            <person name="Lipzen A."/>
            <person name="Daum C."/>
            <person name="Hundley H."/>
            <person name="Pangilinan J."/>
            <person name="Johnson J."/>
            <person name="Barry K."/>
            <person name="LaButti K."/>
            <person name="Ng V."/>
            <person name="Ahrendt S."/>
            <person name="Min B."/>
            <person name="Choi I.G."/>
            <person name="Park H."/>
            <person name="Plett J.M."/>
            <person name="Magnuson J."/>
            <person name="Spatafora J.W."/>
            <person name="Nagy L.G."/>
            <person name="Henrissat B."/>
            <person name="Grigoriev I.V."/>
            <person name="Yang Z.L."/>
            <person name="Xu J."/>
            <person name="Martin F.M."/>
        </authorList>
    </citation>
    <scope>NUCLEOTIDE SEQUENCE</scope>
    <source>
        <strain evidence="3">KKN 215</strain>
    </source>
</reference>
<evidence type="ECO:0000313" key="4">
    <source>
        <dbReference type="Proteomes" id="UP000813824"/>
    </source>
</evidence>
<protein>
    <recommendedName>
        <fullName evidence="2">Protein Zds1 C-terminal domain-containing protein</fullName>
    </recommendedName>
</protein>
<dbReference type="AlphaFoldDB" id="A0A8K0XT32"/>
<dbReference type="PANTHER" id="PTHR28089">
    <property type="entry name" value="PROTEIN ZDS1-RELATED"/>
    <property type="match status" value="1"/>
</dbReference>
<dbReference type="PANTHER" id="PTHR28089:SF1">
    <property type="entry name" value="PROTEIN ZDS1-RELATED"/>
    <property type="match status" value="1"/>
</dbReference>
<feature type="compositionally biased region" description="Basic and acidic residues" evidence="1">
    <location>
        <begin position="433"/>
        <end position="469"/>
    </location>
</feature>
<comment type="caution">
    <text evidence="3">The sequence shown here is derived from an EMBL/GenBank/DDBJ whole genome shotgun (WGS) entry which is preliminary data.</text>
</comment>
<dbReference type="OrthoDB" id="5589766at2759"/>
<proteinExistence type="predicted"/>
<feature type="region of interest" description="Disordered" evidence="1">
    <location>
        <begin position="576"/>
        <end position="875"/>
    </location>
</feature>
<dbReference type="GO" id="GO:0010971">
    <property type="term" value="P:positive regulation of G2/M transition of mitotic cell cycle"/>
    <property type="evidence" value="ECO:0007669"/>
    <property type="project" value="TreeGrafter"/>
</dbReference>
<feature type="compositionally biased region" description="Low complexity" evidence="1">
    <location>
        <begin position="576"/>
        <end position="591"/>
    </location>
</feature>
<evidence type="ECO:0000313" key="3">
    <source>
        <dbReference type="EMBL" id="KAH8103879.1"/>
    </source>
</evidence>
<feature type="compositionally biased region" description="Low complexity" evidence="1">
    <location>
        <begin position="828"/>
        <end position="838"/>
    </location>
</feature>
<sequence>MQPSEFEILREVETLRDIRRRSTAGGPILDPDLPSASPQSPTSSGYWTPSATDDSSSSSHEDSSEGVVSDGADDPSHLFWVPARLHPEIAPAEFRAFLKEHARAPSDGSAIAGVSRSSSVSSVGGGLGRKRSMLSRQYKPSANDGIEDEEVLPIRRRTSVFSNPGPQLTISDLQKLEELAEEASTSDDPSRLRSVLRRSLSLNVSPSALGHLDDSSDMADEADSPIIVPRPGQILRRAARTRKAGTVDGPHRFTSNRARRASSARAKTADHRISSDRSSSDHGDPSSPTRHSGESDIPSVPPLPRPDSYSEESSIYDAYASPDPDETDPTILFSEPEPIALGQFLPPVVSQPEPREQDFPIESPIPPVLHHPQPKRALSPPAPEIPPVERTPSPETPSPSASPAPAVQPIPVPRPSLQESALYQPSTSPTPEQYRREKDKDKKGLFGKWGGDKGGKKGKGGEKEKEKDSGFFGSLFGTKKKQEEPVAPPMGLGGSGRETAAALLGAPKSSRSRAPSPTPEPVNGYSRYPIHVERAIYRLSHIKLANPRRPLYEQVLISNLMFWYLGVINNKATSPAANATPANPVNTPVANGATAEKEQQAQAERERKEREEHEKAEREKERERQAEQKREPRRGSLTKNNAAGAPASRRAEMPVRGPQYDMQHRAMEQEYGGYGQQRSPSAPPAVAGYQHPQGRGPSGQPNSYSSVQLVQPQPQQAQQYYNGSANPHQHGQAYPMNHSSSSLPPGAMPPVNVEQGGWMSQPQHSARPQQSSPSPPPRTMSPPTNTNNSGQRRARSPPVQPRYTPAQEKQPPQPYQPSARLPGRSLSATAAAPAPQQANGKVRKGGSVQAVTPSHLRANSEEEDLPLAYYQQRRK</sequence>
<accession>A0A8K0XT32</accession>
<dbReference type="InterPro" id="IPR013941">
    <property type="entry name" value="ZDS1_C"/>
</dbReference>
<organism evidence="3 4">
    <name type="scientific">Cristinia sonorae</name>
    <dbReference type="NCBI Taxonomy" id="1940300"/>
    <lineage>
        <taxon>Eukaryota</taxon>
        <taxon>Fungi</taxon>
        <taxon>Dikarya</taxon>
        <taxon>Basidiomycota</taxon>
        <taxon>Agaricomycotina</taxon>
        <taxon>Agaricomycetes</taxon>
        <taxon>Agaricomycetidae</taxon>
        <taxon>Agaricales</taxon>
        <taxon>Pleurotineae</taxon>
        <taxon>Stephanosporaceae</taxon>
        <taxon>Cristinia</taxon>
    </lineage>
</organism>
<dbReference type="GO" id="GO:0030010">
    <property type="term" value="P:establishment of cell polarity"/>
    <property type="evidence" value="ECO:0007669"/>
    <property type="project" value="TreeGrafter"/>
</dbReference>
<feature type="compositionally biased region" description="Polar residues" evidence="1">
    <location>
        <begin position="36"/>
        <end position="52"/>
    </location>
</feature>
<feature type="compositionally biased region" description="Basic and acidic residues" evidence="1">
    <location>
        <begin position="267"/>
        <end position="284"/>
    </location>
</feature>
<keyword evidence="4" id="KW-1185">Reference proteome</keyword>
<evidence type="ECO:0000259" key="2">
    <source>
        <dbReference type="SMART" id="SM01327"/>
    </source>
</evidence>
<dbReference type="GO" id="GO:0005737">
    <property type="term" value="C:cytoplasm"/>
    <property type="evidence" value="ECO:0007669"/>
    <property type="project" value="TreeGrafter"/>
</dbReference>
<feature type="region of interest" description="Disordered" evidence="1">
    <location>
        <begin position="105"/>
        <end position="145"/>
    </location>
</feature>
<name>A0A8K0XT32_9AGAR</name>
<dbReference type="InterPro" id="IPR040206">
    <property type="entry name" value="Zds1/2"/>
</dbReference>
<dbReference type="EMBL" id="JAEVFJ010000006">
    <property type="protein sequence ID" value="KAH8103879.1"/>
    <property type="molecule type" value="Genomic_DNA"/>
</dbReference>
<feature type="compositionally biased region" description="Polar residues" evidence="1">
    <location>
        <begin position="417"/>
        <end position="431"/>
    </location>
</feature>
<feature type="compositionally biased region" description="Pro residues" evidence="1">
    <location>
        <begin position="394"/>
        <end position="414"/>
    </location>
</feature>
<feature type="compositionally biased region" description="Low complexity" evidence="1">
    <location>
        <begin position="760"/>
        <end position="772"/>
    </location>
</feature>
<feature type="compositionally biased region" description="Low complexity" evidence="1">
    <location>
        <begin position="703"/>
        <end position="721"/>
    </location>
</feature>
<dbReference type="Pfam" id="PF08632">
    <property type="entry name" value="Zds_C"/>
    <property type="match status" value="1"/>
</dbReference>
<feature type="domain" description="Protein Zds1 C-terminal" evidence="2">
    <location>
        <begin position="517"/>
        <end position="569"/>
    </location>
</feature>
<feature type="region of interest" description="Disordered" evidence="1">
    <location>
        <begin position="206"/>
        <end position="525"/>
    </location>
</feature>
<gene>
    <name evidence="3" type="ORF">BXZ70DRAFT_669737</name>
</gene>
<evidence type="ECO:0000256" key="1">
    <source>
        <dbReference type="SAM" id="MobiDB-lite"/>
    </source>
</evidence>
<dbReference type="Proteomes" id="UP000813824">
    <property type="component" value="Unassembled WGS sequence"/>
</dbReference>
<dbReference type="SMART" id="SM01327">
    <property type="entry name" value="Zds_C"/>
    <property type="match status" value="1"/>
</dbReference>
<feature type="region of interest" description="Disordered" evidence="1">
    <location>
        <begin position="17"/>
        <end position="73"/>
    </location>
</feature>
<feature type="compositionally biased region" description="Low complexity" evidence="1">
    <location>
        <begin position="113"/>
        <end position="122"/>
    </location>
</feature>
<feature type="compositionally biased region" description="Low complexity" evidence="1">
    <location>
        <begin position="506"/>
        <end position="515"/>
    </location>
</feature>
<feature type="compositionally biased region" description="Basic and acidic residues" evidence="1">
    <location>
        <begin position="595"/>
        <end position="634"/>
    </location>
</feature>